<evidence type="ECO:0000313" key="4">
    <source>
        <dbReference type="Proteomes" id="UP000514533"/>
    </source>
</evidence>
<dbReference type="PRINTS" id="PR01554">
    <property type="entry name" value="FIMREGULATRY"/>
</dbReference>
<accession>A0A7D7PJL8</accession>
<geneLocation type="plasmid" evidence="4">
    <name>prhb01-c20_3</name>
</geneLocation>
<name>A0A7D7PJL8_ECOLX</name>
<proteinExistence type="predicted"/>
<dbReference type="InterPro" id="IPR004356">
    <property type="entry name" value="Adhesin_operon_reg_prot"/>
</dbReference>
<keyword evidence="2" id="KW-0804">Transcription</keyword>
<keyword evidence="1" id="KW-0805">Transcription regulation</keyword>
<reference evidence="3 4" key="1">
    <citation type="submission" date="2020-06" db="EMBL/GenBank/DDBJ databases">
        <title>REHAB project genomes.</title>
        <authorList>
            <person name="Shaw L.P."/>
        </authorList>
    </citation>
    <scope>NUCLEOTIDE SEQUENCE [LARGE SCALE GENOMIC DNA]</scope>
    <source>
        <strain evidence="3 4">RHB01-C20</strain>
        <plasmid evidence="4">prhb01-c20_3</plasmid>
    </source>
</reference>
<dbReference type="Gene3D" id="1.10.10.2690">
    <property type="match status" value="1"/>
</dbReference>
<gene>
    <name evidence="3" type="ORF">HVV39_27310</name>
</gene>
<dbReference type="InterPro" id="IPR053721">
    <property type="entry name" value="Fimbrial_Adhesin_Reg"/>
</dbReference>
<protein>
    <submittedName>
        <fullName evidence="3">Transcriptional regulator</fullName>
    </submittedName>
</protein>
<dbReference type="GO" id="GO:0006355">
    <property type="term" value="P:regulation of DNA-templated transcription"/>
    <property type="evidence" value="ECO:0007669"/>
    <property type="project" value="InterPro"/>
</dbReference>
<dbReference type="AlphaFoldDB" id="A0A7D7PJL8"/>
<dbReference type="Pfam" id="PF03333">
    <property type="entry name" value="PapB"/>
    <property type="match status" value="1"/>
</dbReference>
<sequence length="84" mass="9582">MERARQGWLVSGFISEEQFWLLVKASSIRSDKVVNALFDYLVNGISRKESCARYDVNSGHFSIGLGRLQQLSHTAAKLSRFYQL</sequence>
<dbReference type="EMBL" id="CP055983">
    <property type="protein sequence ID" value="QMS41745.1"/>
    <property type="molecule type" value="Genomic_DNA"/>
</dbReference>
<evidence type="ECO:0000256" key="2">
    <source>
        <dbReference type="ARBA" id="ARBA00023163"/>
    </source>
</evidence>
<dbReference type="Proteomes" id="UP000514533">
    <property type="component" value="Plasmid pRHB01-C20_3"/>
</dbReference>
<organism evidence="3 4">
    <name type="scientific">Escherichia coli</name>
    <dbReference type="NCBI Taxonomy" id="562"/>
    <lineage>
        <taxon>Bacteria</taxon>
        <taxon>Pseudomonadati</taxon>
        <taxon>Pseudomonadota</taxon>
        <taxon>Gammaproteobacteria</taxon>
        <taxon>Enterobacterales</taxon>
        <taxon>Enterobacteriaceae</taxon>
        <taxon>Escherichia</taxon>
    </lineage>
</organism>
<keyword evidence="3" id="KW-0614">Plasmid</keyword>
<evidence type="ECO:0000313" key="3">
    <source>
        <dbReference type="EMBL" id="QMS41745.1"/>
    </source>
</evidence>
<evidence type="ECO:0000256" key="1">
    <source>
        <dbReference type="ARBA" id="ARBA00023015"/>
    </source>
</evidence>